<dbReference type="PROSITE" id="PS51154">
    <property type="entry name" value="MACRO"/>
    <property type="match status" value="1"/>
</dbReference>
<protein>
    <recommendedName>
        <fullName evidence="1">Macro domain-containing protein</fullName>
    </recommendedName>
</protein>
<organism evidence="2 3">
    <name type="scientific">Salmo trutta</name>
    <name type="common">Brown trout</name>
    <dbReference type="NCBI Taxonomy" id="8032"/>
    <lineage>
        <taxon>Eukaryota</taxon>
        <taxon>Metazoa</taxon>
        <taxon>Chordata</taxon>
        <taxon>Craniata</taxon>
        <taxon>Vertebrata</taxon>
        <taxon>Euteleostomi</taxon>
        <taxon>Actinopterygii</taxon>
        <taxon>Neopterygii</taxon>
        <taxon>Teleostei</taxon>
        <taxon>Protacanthopterygii</taxon>
        <taxon>Salmoniformes</taxon>
        <taxon>Salmonidae</taxon>
        <taxon>Salmoninae</taxon>
        <taxon>Salmo</taxon>
    </lineage>
</organism>
<dbReference type="SUPFAM" id="SSF52949">
    <property type="entry name" value="Macro domain-like"/>
    <property type="match status" value="1"/>
</dbReference>
<dbReference type="Gene3D" id="3.40.220.10">
    <property type="entry name" value="Leucine Aminopeptidase, subunit E, domain 1"/>
    <property type="match status" value="1"/>
</dbReference>
<dbReference type="InParanoid" id="A0A673ZTD1"/>
<evidence type="ECO:0000313" key="3">
    <source>
        <dbReference type="Proteomes" id="UP000472277"/>
    </source>
</evidence>
<sequence length="165" mass="17925">MAKIEKILLEEELVSILGQCGPALTNVLHSKFGCTAVLYGVGIGAGKFKKPGEERFSTQLSKVDAVVNAANVNLSHGGVQKALRKVVTGKFADAMPELSKTVKSILKMVEQEKLQSVAIPAISSGLFNFPLPICADVILIRCDKVYEGIFLFFVAERHLQESDNY</sequence>
<dbReference type="InterPro" id="IPR002589">
    <property type="entry name" value="Macro_dom"/>
</dbReference>
<dbReference type="Proteomes" id="UP000472277">
    <property type="component" value="Chromosome 32"/>
</dbReference>
<dbReference type="InterPro" id="IPR043472">
    <property type="entry name" value="Macro_dom-like"/>
</dbReference>
<reference evidence="2" key="1">
    <citation type="submission" date="2025-08" db="UniProtKB">
        <authorList>
            <consortium name="Ensembl"/>
        </authorList>
    </citation>
    <scope>IDENTIFICATION</scope>
</reference>
<proteinExistence type="predicted"/>
<accession>A0A673ZTD1</accession>
<evidence type="ECO:0000259" key="1">
    <source>
        <dbReference type="PROSITE" id="PS51154"/>
    </source>
</evidence>
<evidence type="ECO:0000313" key="2">
    <source>
        <dbReference type="Ensembl" id="ENSSTUP00000050010.1"/>
    </source>
</evidence>
<dbReference type="Ensembl" id="ENSSTUT00000052285.1">
    <property type="protein sequence ID" value="ENSSTUP00000050010.1"/>
    <property type="gene ID" value="ENSSTUG00000021144.1"/>
</dbReference>
<keyword evidence="3" id="KW-1185">Reference proteome</keyword>
<dbReference type="Pfam" id="PF01661">
    <property type="entry name" value="Macro"/>
    <property type="match status" value="1"/>
</dbReference>
<reference evidence="2" key="2">
    <citation type="submission" date="2025-09" db="UniProtKB">
        <authorList>
            <consortium name="Ensembl"/>
        </authorList>
    </citation>
    <scope>IDENTIFICATION</scope>
</reference>
<name>A0A673ZTD1_SALTR</name>
<dbReference type="AlphaFoldDB" id="A0A673ZTD1"/>
<feature type="domain" description="Macro" evidence="1">
    <location>
        <begin position="1"/>
        <end position="165"/>
    </location>
</feature>